<dbReference type="InterPro" id="IPR001387">
    <property type="entry name" value="Cro/C1-type_HTH"/>
</dbReference>
<dbReference type="AlphaFoldDB" id="A0AAF0YVW3"/>
<feature type="domain" description="HTH cro/C1-type" evidence="3">
    <location>
        <begin position="39"/>
        <end position="86"/>
    </location>
</feature>
<organism evidence="4 5">
    <name type="scientific">Corynebacterium pyruviciproducens</name>
    <dbReference type="NCBI Taxonomy" id="598660"/>
    <lineage>
        <taxon>Bacteria</taxon>
        <taxon>Bacillati</taxon>
        <taxon>Actinomycetota</taxon>
        <taxon>Actinomycetes</taxon>
        <taxon>Mycobacteriales</taxon>
        <taxon>Corynebacteriaceae</taxon>
        <taxon>Corynebacterium</taxon>
    </lineage>
</organism>
<dbReference type="Proteomes" id="UP000234560">
    <property type="component" value="Chromosome"/>
</dbReference>
<dbReference type="PANTHER" id="PTHR36924">
    <property type="entry name" value="ANTITOXIN HIGA-1"/>
    <property type="match status" value="1"/>
</dbReference>
<dbReference type="Pfam" id="PF01381">
    <property type="entry name" value="HTH_3"/>
    <property type="match status" value="1"/>
</dbReference>
<evidence type="ECO:0000259" key="3">
    <source>
        <dbReference type="PROSITE" id="PS50943"/>
    </source>
</evidence>
<protein>
    <submittedName>
        <fullName evidence="4">HigA family addiction module antitoxin</fullName>
    </submittedName>
</protein>
<dbReference type="GO" id="GO:0003677">
    <property type="term" value="F:DNA binding"/>
    <property type="evidence" value="ECO:0007669"/>
    <property type="project" value="UniProtKB-KW"/>
</dbReference>
<evidence type="ECO:0000313" key="4">
    <source>
        <dbReference type="EMBL" id="WOT01500.1"/>
    </source>
</evidence>
<dbReference type="PROSITE" id="PS50943">
    <property type="entry name" value="HTH_CROC1"/>
    <property type="match status" value="1"/>
</dbReference>
<dbReference type="Gene3D" id="1.10.260.40">
    <property type="entry name" value="lambda repressor-like DNA-binding domains"/>
    <property type="match status" value="1"/>
</dbReference>
<reference evidence="4" key="1">
    <citation type="submission" date="2017-12" db="EMBL/GenBank/DDBJ databases">
        <authorList>
            <person name="Thomas-White K."/>
            <person name="Wolfe A.J."/>
        </authorList>
    </citation>
    <scope>NUCLEOTIDE SEQUENCE</scope>
    <source>
        <strain evidence="4">UMB0763</strain>
    </source>
</reference>
<evidence type="ECO:0000256" key="1">
    <source>
        <dbReference type="ARBA" id="ARBA00023125"/>
    </source>
</evidence>
<dbReference type="SMART" id="SM00530">
    <property type="entry name" value="HTH_XRE"/>
    <property type="match status" value="1"/>
</dbReference>
<evidence type="ECO:0000256" key="2">
    <source>
        <dbReference type="SAM" id="MobiDB-lite"/>
    </source>
</evidence>
<dbReference type="SUPFAM" id="SSF47413">
    <property type="entry name" value="lambda repressor-like DNA-binding domains"/>
    <property type="match status" value="1"/>
</dbReference>
<feature type="region of interest" description="Disordered" evidence="2">
    <location>
        <begin position="1"/>
        <end position="23"/>
    </location>
</feature>
<accession>A0AAF0YVW3</accession>
<dbReference type="InterPro" id="IPR010982">
    <property type="entry name" value="Lambda_DNA-bd_dom_sf"/>
</dbReference>
<dbReference type="NCBIfam" id="TIGR02607">
    <property type="entry name" value="antidote_HigA"/>
    <property type="match status" value="1"/>
</dbReference>
<name>A0AAF0YVW3_9CORY</name>
<sequence>MTGAGTSYVPPKLHHIGRRGDEPPRLPGAVLMEDYMIPLGVSQNGLARAIHVPPRRVNEIVHGDRAITPDTAVRLARYFGTTPHKWLSLQAHYDTFVLLQERGAEYDTIAAHQG</sequence>
<dbReference type="CDD" id="cd00093">
    <property type="entry name" value="HTH_XRE"/>
    <property type="match status" value="1"/>
</dbReference>
<gene>
    <name evidence="4" type="ORF">CYJ47_09510</name>
</gene>
<keyword evidence="1" id="KW-0238">DNA-binding</keyword>
<dbReference type="InterPro" id="IPR013430">
    <property type="entry name" value="Toxin_antidote_HigA"/>
</dbReference>
<reference evidence="4" key="2">
    <citation type="submission" date="2023-10" db="EMBL/GenBank/DDBJ databases">
        <authorList>
            <person name="Choi B."/>
        </authorList>
    </citation>
    <scope>NUCLEOTIDE SEQUENCE</scope>
    <source>
        <strain evidence="4">UMB0763</strain>
    </source>
</reference>
<dbReference type="PANTHER" id="PTHR36924:SF1">
    <property type="entry name" value="ANTITOXIN HIGA-1"/>
    <property type="match status" value="1"/>
</dbReference>
<dbReference type="EMBL" id="CP136958">
    <property type="protein sequence ID" value="WOT01500.1"/>
    <property type="molecule type" value="Genomic_DNA"/>
</dbReference>
<dbReference type="RefSeq" id="WP_101677817.1">
    <property type="nucleotide sequence ID" value="NZ_CAMIHY010000028.1"/>
</dbReference>
<dbReference type="KEGG" id="cpyr:CYJ47_09510"/>
<proteinExistence type="predicted"/>
<evidence type="ECO:0000313" key="5">
    <source>
        <dbReference type="Proteomes" id="UP000234560"/>
    </source>
</evidence>